<dbReference type="Proteomes" id="UP000298050">
    <property type="component" value="Unassembled WGS sequence"/>
</dbReference>
<dbReference type="OrthoDB" id="240589at2"/>
<dbReference type="Pfam" id="PF04107">
    <property type="entry name" value="GCS2"/>
    <property type="match status" value="1"/>
</dbReference>
<comment type="caution">
    <text evidence="1">The sequence shown here is derived from an EMBL/GenBank/DDBJ whole genome shotgun (WGS) entry which is preliminary data.</text>
</comment>
<keyword evidence="1" id="KW-0436">Ligase</keyword>
<dbReference type="PANTHER" id="PTHR36510:SF3">
    <property type="entry name" value="CONSERVED PROTEIN"/>
    <property type="match status" value="1"/>
</dbReference>
<dbReference type="PANTHER" id="PTHR36510">
    <property type="entry name" value="GLUTAMATE--CYSTEINE LIGASE 2-RELATED"/>
    <property type="match status" value="1"/>
</dbReference>
<name>A0A4Z0M8K0_9GAMM</name>
<dbReference type="GO" id="GO:0016879">
    <property type="term" value="F:ligase activity, forming carbon-nitrogen bonds"/>
    <property type="evidence" value="ECO:0007669"/>
    <property type="project" value="TreeGrafter"/>
</dbReference>
<dbReference type="InterPro" id="IPR016602">
    <property type="entry name" value="UCP012666"/>
</dbReference>
<keyword evidence="2" id="KW-1185">Reference proteome</keyword>
<evidence type="ECO:0000313" key="1">
    <source>
        <dbReference type="EMBL" id="TGD76033.1"/>
    </source>
</evidence>
<reference evidence="1 2" key="1">
    <citation type="submission" date="2019-04" db="EMBL/GenBank/DDBJ databases">
        <title>Taxonomy of novel Haliea sp. from mangrove soil of West Coast of India.</title>
        <authorList>
            <person name="Verma A."/>
            <person name="Kumar P."/>
            <person name="Krishnamurthi S."/>
        </authorList>
    </citation>
    <scope>NUCLEOTIDE SEQUENCE [LARGE SCALE GENOMIC DNA]</scope>
    <source>
        <strain evidence="1 2">SAOS-164</strain>
    </source>
</reference>
<dbReference type="RefSeq" id="WP_135440611.1">
    <property type="nucleotide sequence ID" value="NZ_SRLE01000001.1"/>
</dbReference>
<dbReference type="InterPro" id="IPR014746">
    <property type="entry name" value="Gln_synth/guanido_kin_cat_dom"/>
</dbReference>
<accession>A0A4Z0M8K0</accession>
<dbReference type="AlphaFoldDB" id="A0A4Z0M8K0"/>
<proteinExistence type="predicted"/>
<protein>
    <submittedName>
        <fullName evidence="1">Glutamate--cysteine ligase</fullName>
    </submittedName>
</protein>
<organism evidence="1 2">
    <name type="scientific">Mangrovimicrobium sediminis</name>
    <dbReference type="NCBI Taxonomy" id="2562682"/>
    <lineage>
        <taxon>Bacteria</taxon>
        <taxon>Pseudomonadati</taxon>
        <taxon>Pseudomonadota</taxon>
        <taxon>Gammaproteobacteria</taxon>
        <taxon>Cellvibrionales</taxon>
        <taxon>Halieaceae</taxon>
        <taxon>Mangrovimicrobium</taxon>
    </lineage>
</organism>
<dbReference type="InterPro" id="IPR006336">
    <property type="entry name" value="GCS2"/>
</dbReference>
<sequence length="493" mass="55346">MGLEIDRIDFDAEDFLRFRERLHDNLDVLAQLLRRPGFGEGEASFGAELEMYIVDQRGHPLPINQEVLAAADDPTLTLELNRYNLEYNLPAFGVRERPFFATERAMLDSLSRLRAVAQRWDGRIVPIGILPTLRETDFGADCITDRRRYHALVRQLIRQRGDSFQIEIGGAEPLRIEMNDITLEGANTSFQVHYRVSPAVYADTFNAVQLATPLALAIGANSPTLFGHRLWQETRIPLFKQSIDTRHLDPYACHQPPRVGFGLGWVRDGAEELFRETVSVYEPLLPICAEETAAQQLAAGRIPGLAEMRLHQSTVWLWNRPIYDDASGGHLRIEMRALPAGPTAVDMAANAAFLIGLAEGLRPQLAQLLPAMPFHYAQYNFYRAAQFGLDAQLVWPGEGGSRARELPVDELLAKLLPVAADGLAAIGIDGEEIAHYLGIIEERLARRQSGAIWQQKTLDSLALQMDADRARHAMLERFIEYSTENLPVARWPL</sequence>
<dbReference type="PIRSF" id="PIRSF012666">
    <property type="entry name" value="UCP012666"/>
    <property type="match status" value="1"/>
</dbReference>
<dbReference type="SUPFAM" id="SSF55931">
    <property type="entry name" value="Glutamine synthetase/guanido kinase"/>
    <property type="match status" value="1"/>
</dbReference>
<dbReference type="EMBL" id="SRLE01000001">
    <property type="protein sequence ID" value="TGD76033.1"/>
    <property type="molecule type" value="Genomic_DNA"/>
</dbReference>
<dbReference type="Gene3D" id="3.30.590.20">
    <property type="match status" value="1"/>
</dbReference>
<dbReference type="InterPro" id="IPR050141">
    <property type="entry name" value="GCL_type2/YbdK_subfam"/>
</dbReference>
<gene>
    <name evidence="1" type="ORF">E4634_00320</name>
</gene>
<evidence type="ECO:0000313" key="2">
    <source>
        <dbReference type="Proteomes" id="UP000298050"/>
    </source>
</evidence>